<keyword evidence="3 12" id="KW-0444">Lipid biosynthesis</keyword>
<dbReference type="PANTHER" id="PTHR10067:SF6">
    <property type="entry name" value="PHOSPHATIDYLSERINE DECARBOXYLASE PROENZYME, MITOCHONDRIAL"/>
    <property type="match status" value="1"/>
</dbReference>
<keyword evidence="9 12" id="KW-0456">Lyase</keyword>
<feature type="active site" description="Charge relay system; for autoendoproteolytic cleavage activity" evidence="12">
    <location>
        <position position="100"/>
    </location>
</feature>
<dbReference type="RefSeq" id="WP_176809588.1">
    <property type="nucleotide sequence ID" value="NZ_CP055305.1"/>
</dbReference>
<gene>
    <name evidence="12 13" type="primary">psd</name>
    <name evidence="13" type="ORF">HV559_03745</name>
    <name evidence="14" type="ORF">HV560_03735</name>
</gene>
<comment type="function">
    <text evidence="12">Catalyzes the formation of phosphatidylethanolamine (PtdEtn) from phosphatidylserine (PtdSer).</text>
</comment>
<feature type="active site" description="Charge relay system; for autoendoproteolytic cleavage activity" evidence="12">
    <location>
        <position position="157"/>
    </location>
</feature>
<evidence type="ECO:0000256" key="3">
    <source>
        <dbReference type="ARBA" id="ARBA00022516"/>
    </source>
</evidence>
<evidence type="ECO:0000256" key="4">
    <source>
        <dbReference type="ARBA" id="ARBA00022793"/>
    </source>
</evidence>
<keyword evidence="15" id="KW-1185">Reference proteome</keyword>
<feature type="active site" description="Charge relay system; for autoendoproteolytic cleavage activity" evidence="12">
    <location>
        <position position="263"/>
    </location>
</feature>
<evidence type="ECO:0000256" key="8">
    <source>
        <dbReference type="ARBA" id="ARBA00023209"/>
    </source>
</evidence>
<keyword evidence="8 12" id="KW-0594">Phospholipid biosynthesis</keyword>
<evidence type="ECO:0000256" key="6">
    <source>
        <dbReference type="ARBA" id="ARBA00023136"/>
    </source>
</evidence>
<proteinExistence type="inferred from homology"/>
<dbReference type="HAMAP" id="MF_00662">
    <property type="entry name" value="PS_decarb_PSD_B_type1"/>
    <property type="match status" value="1"/>
</dbReference>
<evidence type="ECO:0000256" key="2">
    <source>
        <dbReference type="ARBA" id="ARBA00022475"/>
    </source>
</evidence>
<evidence type="ECO:0000256" key="9">
    <source>
        <dbReference type="ARBA" id="ARBA00023239"/>
    </source>
</evidence>
<evidence type="ECO:0000313" key="13">
    <source>
        <dbReference type="EMBL" id="QLB40053.1"/>
    </source>
</evidence>
<comment type="cofactor">
    <cofactor evidence="12">
        <name>pyruvate</name>
        <dbReference type="ChEBI" id="CHEBI:15361"/>
    </cofactor>
    <text evidence="12">Binds 1 pyruvoyl group covalently per subunit.</text>
</comment>
<feature type="chain" id="PRO_5044510280" description="Phosphatidylserine decarboxylase alpha chain" evidence="12">
    <location>
        <begin position="263"/>
        <end position="298"/>
    </location>
</feature>
<keyword evidence="5 12" id="KW-0443">Lipid metabolism</keyword>
<dbReference type="Proteomes" id="UP000509660">
    <property type="component" value="Chromosome"/>
</dbReference>
<keyword evidence="6 12" id="KW-0472">Membrane</keyword>
<evidence type="ECO:0000256" key="12">
    <source>
        <dbReference type="HAMAP-Rule" id="MF_00662"/>
    </source>
</evidence>
<feature type="active site" description="Schiff-base intermediate with substrate; via pyruvic acid; for decarboxylase activity" evidence="12">
    <location>
        <position position="263"/>
    </location>
</feature>
<evidence type="ECO:0000256" key="11">
    <source>
        <dbReference type="ARBA" id="ARBA00023317"/>
    </source>
</evidence>
<evidence type="ECO:0000313" key="14">
    <source>
        <dbReference type="EMBL" id="QLB42000.1"/>
    </source>
</evidence>
<sequence>MQLKPYPISTYLQRVKIALHYLLPQLAITRAAGWLAEQKWGIVTHFIIKLFAKQYKVDLSEAAKTEPSDYATFNEFFIRELKEGARPINNELNTLCLPADGKVSESGEISDDRLLQAKGHHFTLATLLANDEEMAAKFKNGTFITTYLSPSDYHRVHMPYDATLRKMIYVPGELYSVNPFLAEHVPNLFARNERVICEFDTAFGPMIQILVGATITASMSTVWAGVINPPRADEVVIWNYDTDGEKAIRLQKGEEMGAFRLGSTVINLFPKGKINLNPALIAGTKTRMGEELGKVITH</sequence>
<dbReference type="InterPro" id="IPR033177">
    <property type="entry name" value="PSD-B"/>
</dbReference>
<keyword evidence="7 12" id="KW-0865">Zymogen</keyword>
<comment type="catalytic activity">
    <reaction evidence="12">
        <text>a 1,2-diacyl-sn-glycero-3-phospho-L-serine + H(+) = a 1,2-diacyl-sn-glycero-3-phosphoethanolamine + CO2</text>
        <dbReference type="Rhea" id="RHEA:20828"/>
        <dbReference type="ChEBI" id="CHEBI:15378"/>
        <dbReference type="ChEBI" id="CHEBI:16526"/>
        <dbReference type="ChEBI" id="CHEBI:57262"/>
        <dbReference type="ChEBI" id="CHEBI:64612"/>
        <dbReference type="EC" id="4.1.1.65"/>
    </reaction>
</comment>
<evidence type="ECO:0000313" key="16">
    <source>
        <dbReference type="Proteomes" id="UP000509784"/>
    </source>
</evidence>
<dbReference type="InterPro" id="IPR003817">
    <property type="entry name" value="PS_Dcarbxylase"/>
</dbReference>
<dbReference type="EMBL" id="CP055305">
    <property type="protein sequence ID" value="QLB42000.1"/>
    <property type="molecule type" value="Genomic_DNA"/>
</dbReference>
<dbReference type="UniPathway" id="UPA00558">
    <property type="reaction ID" value="UER00616"/>
</dbReference>
<dbReference type="EMBL" id="CP055306">
    <property type="protein sequence ID" value="QLB40053.1"/>
    <property type="molecule type" value="Genomic_DNA"/>
</dbReference>
<accession>A0A7D5I9J4</accession>
<dbReference type="GO" id="GO:0006646">
    <property type="term" value="P:phosphatidylethanolamine biosynthetic process"/>
    <property type="evidence" value="ECO:0007669"/>
    <property type="project" value="UniProtKB-UniRule"/>
</dbReference>
<dbReference type="NCBIfam" id="TIGR00163">
    <property type="entry name" value="PS_decarb"/>
    <property type="match status" value="1"/>
</dbReference>
<reference evidence="15 16" key="1">
    <citation type="submission" date="2020-06" db="EMBL/GenBank/DDBJ databases">
        <title>Mannheimia pernigra sp. nov. isolated from bovine respiratory tract.</title>
        <authorList>
            <person name="Kuhnert P."/>
            <person name="Akarsu-Egger H."/>
        </authorList>
    </citation>
    <scope>NUCLEOTIDE SEQUENCE [LARGE SCALE GENOMIC DNA]</scope>
    <source>
        <strain evidence="14 16">17CN0883</strain>
        <strain evidence="13 15">BNO311</strain>
    </source>
</reference>
<evidence type="ECO:0000256" key="7">
    <source>
        <dbReference type="ARBA" id="ARBA00023145"/>
    </source>
</evidence>
<dbReference type="Proteomes" id="UP000509784">
    <property type="component" value="Chromosome"/>
</dbReference>
<name>A0A7D5I9J4_9PAST</name>
<dbReference type="InterPro" id="IPR033178">
    <property type="entry name" value="PSD_type1_pro"/>
</dbReference>
<feature type="modified residue" description="Pyruvic acid (Ser); by autocatalysis" evidence="12">
    <location>
        <position position="263"/>
    </location>
</feature>
<keyword evidence="10 12" id="KW-1208">Phospholipid metabolism</keyword>
<comment type="similarity">
    <text evidence="12">Belongs to the phosphatidylserine decarboxylase family. PSD-B subfamily. Prokaryotic type I sub-subfamily.</text>
</comment>
<comment type="subunit">
    <text evidence="12">Heterodimer of a large membrane-associated beta subunit and a small pyruvoyl-containing alpha subunit.</text>
</comment>
<protein>
    <recommendedName>
        <fullName evidence="12">Phosphatidylserine decarboxylase proenzyme</fullName>
        <ecNumber evidence="12">4.1.1.65</ecNumber>
    </recommendedName>
    <component>
        <recommendedName>
            <fullName evidence="12">Phosphatidylserine decarboxylase alpha chain</fullName>
        </recommendedName>
    </component>
    <component>
        <recommendedName>
            <fullName evidence="12">Phosphatidylserine decarboxylase beta chain</fullName>
        </recommendedName>
    </component>
</protein>
<comment type="PTM">
    <text evidence="12">Is synthesized initially as an inactive proenzyme. Formation of the active enzyme involves a self-maturation process in which the active site pyruvoyl group is generated from an internal serine residue via an autocatalytic post-translational modification. Two non-identical subunits are generated from the proenzyme in this reaction, and the pyruvate is formed at the N-terminus of the alpha chain, which is derived from the carboxyl end of the proenzyme. The autoendoproteolytic cleavage occurs by a canonical serine protease mechanism, in which the side chain hydroxyl group of the serine supplies its oxygen atom to form the C-terminus of the beta chain, while the remainder of the serine residue undergoes an oxidative deamination to produce ammonia and the pyruvoyl prosthetic group on the alpha chain. During this reaction, the Ser that is part of the protease active site of the proenzyme becomes the pyruvoyl prosthetic group, which constitutes an essential element of the active site of the mature decarboxylase.</text>
</comment>
<dbReference type="KEGG" id="mpeg:HV560_03735"/>
<keyword evidence="4 12" id="KW-0210">Decarboxylase</keyword>
<evidence type="ECO:0000313" key="15">
    <source>
        <dbReference type="Proteomes" id="UP000509660"/>
    </source>
</evidence>
<dbReference type="Pfam" id="PF02666">
    <property type="entry name" value="PS_Dcarbxylase"/>
    <property type="match status" value="1"/>
</dbReference>
<comment type="subcellular location">
    <subcellularLocation>
        <location evidence="12">Cell membrane</location>
        <topology evidence="12">Peripheral membrane protein</topology>
    </subcellularLocation>
</comment>
<feature type="chain" id="PRO_5044510281" description="Phosphatidylserine decarboxylase beta chain" evidence="12">
    <location>
        <begin position="1"/>
        <end position="262"/>
    </location>
</feature>
<dbReference type="EC" id="4.1.1.65" evidence="12"/>
<dbReference type="GO" id="GO:0005886">
    <property type="term" value="C:plasma membrane"/>
    <property type="evidence" value="ECO:0007669"/>
    <property type="project" value="UniProtKB-SubCell"/>
</dbReference>
<comment type="pathway">
    <text evidence="12">Phospholipid metabolism; phosphatidylethanolamine biosynthesis; phosphatidylethanolamine from CDP-diacylglycerol: step 2/2.</text>
</comment>
<keyword evidence="2 12" id="KW-1003">Cell membrane</keyword>
<keyword evidence="11 12" id="KW-0670">Pyruvate</keyword>
<dbReference type="PANTHER" id="PTHR10067">
    <property type="entry name" value="PHOSPHATIDYLSERINE DECARBOXYLASE"/>
    <property type="match status" value="1"/>
</dbReference>
<evidence type="ECO:0000256" key="5">
    <source>
        <dbReference type="ARBA" id="ARBA00023098"/>
    </source>
</evidence>
<organism evidence="13 15">
    <name type="scientific">Mannheimia pernigra</name>
    <dbReference type="NCBI Taxonomy" id="111844"/>
    <lineage>
        <taxon>Bacteria</taxon>
        <taxon>Pseudomonadati</taxon>
        <taxon>Pseudomonadota</taxon>
        <taxon>Gammaproteobacteria</taxon>
        <taxon>Pasteurellales</taxon>
        <taxon>Pasteurellaceae</taxon>
        <taxon>Mannheimia</taxon>
    </lineage>
</organism>
<feature type="site" description="Cleavage (non-hydrolytic); by autocatalysis" evidence="12">
    <location>
        <begin position="262"/>
        <end position="263"/>
    </location>
</feature>
<evidence type="ECO:0000256" key="10">
    <source>
        <dbReference type="ARBA" id="ARBA00023264"/>
    </source>
</evidence>
<evidence type="ECO:0000256" key="1">
    <source>
        <dbReference type="ARBA" id="ARBA00005189"/>
    </source>
</evidence>
<comment type="pathway">
    <text evidence="1">Lipid metabolism.</text>
</comment>
<dbReference type="GO" id="GO:0004609">
    <property type="term" value="F:phosphatidylserine decarboxylase activity"/>
    <property type="evidence" value="ECO:0007669"/>
    <property type="project" value="UniProtKB-UniRule"/>
</dbReference>
<dbReference type="AlphaFoldDB" id="A0A7D5I9J4"/>